<dbReference type="SUPFAM" id="SSF90123">
    <property type="entry name" value="ABC transporter transmembrane region"/>
    <property type="match status" value="1"/>
</dbReference>
<sequence length="585" mass="66217">MKELQYLNKYFVKYKFHFLLGILITIVAQIFSLFTPKLVSKSFKAIEDFHKNNLSDAVIKTELTHNILWIVGTTLIAGVLTFLMRQTLIVMSRHVEFDLKNEVFRHYEVLDQNFYKRNRTGDLMNRISEDVAKVRMYVGPAVMYTINTFIRFTVVIIYMYNVSPLLTLYTILPLPILSFIIFRLSTEINKRSTTFQQYLSKISSFTQEVFSGIRVVKAYALEKQHQDKLVDLAKESKAKSMSLARVQSLFGPLMIALIGVSNLVVIYFGGLMYIDGSIKSIGTIAEFILYVNMLTWPVASIGWVSSLVQEAEASQKRINEFLKIEPEIKNKYKDRSIIAGEIEFKNVTYTYEDTGITALQNVSFTVKKGETLAILGQTGAGKSSILTLITRMDDIKEGQILIDGQPIDQLNLFDLRNSIGIVPQDAFLFSDTIKNNIKFGKENATDDEVINAAQKAVVHSNIINFTQGYDTVLGERGITLSGGQKQRVSIARAIIKDPQILLFDDCLSAVDTETEEQILNNLLEISKGKTTIIVSHRVSSAKNADKIIILEEGQIIQEGTHNQLVNQEGYYAELYLKQLSEKEIH</sequence>
<feature type="transmembrane region" description="Helical" evidence="7">
    <location>
        <begin position="249"/>
        <end position="268"/>
    </location>
</feature>
<dbReference type="InterPro" id="IPR011527">
    <property type="entry name" value="ABC1_TM_dom"/>
</dbReference>
<dbReference type="InterPro" id="IPR017871">
    <property type="entry name" value="ABC_transporter-like_CS"/>
</dbReference>
<keyword evidence="11" id="KW-1185">Reference proteome</keyword>
<comment type="caution">
    <text evidence="10">The sequence shown here is derived from an EMBL/GenBank/DDBJ whole genome shotgun (WGS) entry which is preliminary data.</text>
</comment>
<organism evidence="10 11">
    <name type="scientific">Flavobacterium sedimenticola</name>
    <dbReference type="NCBI Taxonomy" id="3043286"/>
    <lineage>
        <taxon>Bacteria</taxon>
        <taxon>Pseudomonadati</taxon>
        <taxon>Bacteroidota</taxon>
        <taxon>Flavobacteriia</taxon>
        <taxon>Flavobacteriales</taxon>
        <taxon>Flavobacteriaceae</taxon>
        <taxon>Flavobacterium</taxon>
    </lineage>
</organism>
<evidence type="ECO:0000256" key="6">
    <source>
        <dbReference type="ARBA" id="ARBA00023136"/>
    </source>
</evidence>
<gene>
    <name evidence="10" type="ORF">QHT84_08030</name>
</gene>
<comment type="subcellular location">
    <subcellularLocation>
        <location evidence="1">Cell membrane</location>
        <topology evidence="1">Multi-pass membrane protein</topology>
    </subcellularLocation>
</comment>
<dbReference type="PANTHER" id="PTHR43394">
    <property type="entry name" value="ATP-DEPENDENT PERMEASE MDL1, MITOCHONDRIAL"/>
    <property type="match status" value="1"/>
</dbReference>
<evidence type="ECO:0000256" key="3">
    <source>
        <dbReference type="ARBA" id="ARBA00022741"/>
    </source>
</evidence>
<evidence type="ECO:0000256" key="5">
    <source>
        <dbReference type="ARBA" id="ARBA00022989"/>
    </source>
</evidence>
<evidence type="ECO:0000256" key="2">
    <source>
        <dbReference type="ARBA" id="ARBA00022692"/>
    </source>
</evidence>
<dbReference type="PROSITE" id="PS50893">
    <property type="entry name" value="ABC_TRANSPORTER_2"/>
    <property type="match status" value="1"/>
</dbReference>
<dbReference type="PANTHER" id="PTHR43394:SF1">
    <property type="entry name" value="ATP-BINDING CASSETTE SUB-FAMILY B MEMBER 10, MITOCHONDRIAL"/>
    <property type="match status" value="1"/>
</dbReference>
<dbReference type="Pfam" id="PF00664">
    <property type="entry name" value="ABC_membrane"/>
    <property type="match status" value="1"/>
</dbReference>
<dbReference type="InterPro" id="IPR003593">
    <property type="entry name" value="AAA+_ATPase"/>
</dbReference>
<dbReference type="Gene3D" id="1.20.1560.10">
    <property type="entry name" value="ABC transporter type 1, transmembrane domain"/>
    <property type="match status" value="1"/>
</dbReference>
<evidence type="ECO:0000259" key="9">
    <source>
        <dbReference type="PROSITE" id="PS50929"/>
    </source>
</evidence>
<feature type="transmembrane region" description="Helical" evidence="7">
    <location>
        <begin position="288"/>
        <end position="308"/>
    </location>
</feature>
<dbReference type="SUPFAM" id="SSF52540">
    <property type="entry name" value="P-loop containing nucleoside triphosphate hydrolases"/>
    <property type="match status" value="1"/>
</dbReference>
<evidence type="ECO:0000256" key="7">
    <source>
        <dbReference type="SAM" id="Phobius"/>
    </source>
</evidence>
<proteinExistence type="predicted"/>
<keyword evidence="3" id="KW-0547">Nucleotide-binding</keyword>
<dbReference type="SMART" id="SM00382">
    <property type="entry name" value="AAA"/>
    <property type="match status" value="1"/>
</dbReference>
<dbReference type="InterPro" id="IPR003439">
    <property type="entry name" value="ABC_transporter-like_ATP-bd"/>
</dbReference>
<accession>A0ABT6XQU4</accession>
<dbReference type="Pfam" id="PF00005">
    <property type="entry name" value="ABC_tran"/>
    <property type="match status" value="1"/>
</dbReference>
<dbReference type="InterPro" id="IPR027417">
    <property type="entry name" value="P-loop_NTPase"/>
</dbReference>
<feature type="transmembrane region" description="Helical" evidence="7">
    <location>
        <begin position="67"/>
        <end position="84"/>
    </location>
</feature>
<feature type="transmembrane region" description="Helical" evidence="7">
    <location>
        <begin position="12"/>
        <end position="34"/>
    </location>
</feature>
<feature type="domain" description="ABC transporter" evidence="8">
    <location>
        <begin position="342"/>
        <end position="577"/>
    </location>
</feature>
<feature type="domain" description="ABC transmembrane type-1" evidence="9">
    <location>
        <begin position="19"/>
        <end position="310"/>
    </location>
</feature>
<dbReference type="EMBL" id="JASGBP010000004">
    <property type="protein sequence ID" value="MDI9257362.1"/>
    <property type="molecule type" value="Genomic_DNA"/>
</dbReference>
<dbReference type="PROSITE" id="PS00211">
    <property type="entry name" value="ABC_TRANSPORTER_1"/>
    <property type="match status" value="1"/>
</dbReference>
<keyword evidence="2 7" id="KW-0812">Transmembrane</keyword>
<dbReference type="RefSeq" id="WP_283239043.1">
    <property type="nucleotide sequence ID" value="NZ_JASGBP010000004.1"/>
</dbReference>
<dbReference type="InterPro" id="IPR036640">
    <property type="entry name" value="ABC1_TM_sf"/>
</dbReference>
<keyword evidence="4 10" id="KW-0067">ATP-binding</keyword>
<dbReference type="InterPro" id="IPR039421">
    <property type="entry name" value="Type_1_exporter"/>
</dbReference>
<feature type="transmembrane region" description="Helical" evidence="7">
    <location>
        <begin position="141"/>
        <end position="160"/>
    </location>
</feature>
<dbReference type="GO" id="GO:0005524">
    <property type="term" value="F:ATP binding"/>
    <property type="evidence" value="ECO:0007669"/>
    <property type="project" value="UniProtKB-KW"/>
</dbReference>
<protein>
    <submittedName>
        <fullName evidence="10">ABC transporter ATP-binding protein</fullName>
    </submittedName>
</protein>
<evidence type="ECO:0000256" key="4">
    <source>
        <dbReference type="ARBA" id="ARBA00022840"/>
    </source>
</evidence>
<keyword evidence="5 7" id="KW-1133">Transmembrane helix</keyword>
<feature type="transmembrane region" description="Helical" evidence="7">
    <location>
        <begin position="166"/>
        <end position="184"/>
    </location>
</feature>
<evidence type="ECO:0000256" key="1">
    <source>
        <dbReference type="ARBA" id="ARBA00004651"/>
    </source>
</evidence>
<dbReference type="PROSITE" id="PS50929">
    <property type="entry name" value="ABC_TM1F"/>
    <property type="match status" value="1"/>
</dbReference>
<evidence type="ECO:0000259" key="8">
    <source>
        <dbReference type="PROSITE" id="PS50893"/>
    </source>
</evidence>
<keyword evidence="6 7" id="KW-0472">Membrane</keyword>
<name>A0ABT6XQU4_9FLAO</name>
<evidence type="ECO:0000313" key="11">
    <source>
        <dbReference type="Proteomes" id="UP001230035"/>
    </source>
</evidence>
<reference evidence="10 11" key="1">
    <citation type="submission" date="2023-05" db="EMBL/GenBank/DDBJ databases">
        <title>Flavobacterium sedimenti sp. nov., isolated from the sediment.</title>
        <authorList>
            <person name="Wu N."/>
        </authorList>
    </citation>
    <scope>NUCLEOTIDE SEQUENCE [LARGE SCALE GENOMIC DNA]</scope>
    <source>
        <strain evidence="10 11">YZ-48</strain>
    </source>
</reference>
<dbReference type="CDD" id="cd18541">
    <property type="entry name" value="ABC_6TM_TmrB_like"/>
    <property type="match status" value="1"/>
</dbReference>
<evidence type="ECO:0000313" key="10">
    <source>
        <dbReference type="EMBL" id="MDI9257362.1"/>
    </source>
</evidence>
<dbReference type="Proteomes" id="UP001230035">
    <property type="component" value="Unassembled WGS sequence"/>
</dbReference>
<dbReference type="Gene3D" id="3.40.50.300">
    <property type="entry name" value="P-loop containing nucleotide triphosphate hydrolases"/>
    <property type="match status" value="1"/>
</dbReference>